<comment type="caution">
    <text evidence="1">The sequence shown here is derived from an EMBL/GenBank/DDBJ whole genome shotgun (WGS) entry which is preliminary data.</text>
</comment>
<dbReference type="EMBL" id="PDJD01000001">
    <property type="protein sequence ID" value="PFG21325.1"/>
    <property type="molecule type" value="Genomic_DNA"/>
</dbReference>
<reference evidence="1 3" key="1">
    <citation type="submission" date="2017-10" db="EMBL/GenBank/DDBJ databases">
        <title>Sequencing the genomes of 1000 actinobacteria strains.</title>
        <authorList>
            <person name="Klenk H.-P."/>
        </authorList>
    </citation>
    <scope>NUCLEOTIDE SEQUENCE [LARGE SCALE GENOMIC DNA]</scope>
    <source>
        <strain evidence="1 3">DSM 21801</strain>
    </source>
</reference>
<protein>
    <submittedName>
        <fullName evidence="1">Uncharacterized protein</fullName>
    </submittedName>
</protein>
<dbReference type="PROSITE" id="PS51318">
    <property type="entry name" value="TAT"/>
    <property type="match status" value="1"/>
</dbReference>
<dbReference type="InterPro" id="IPR006311">
    <property type="entry name" value="TAT_signal"/>
</dbReference>
<proteinExistence type="predicted"/>
<sequence length="232" mass="23632">MSNVQGSSTPANKSNSSAIVRRGLLRGAVWSVPVVAVTSAVAPAAMASTAPTLSGSCATPGAQQGDQKQYLGWIADGFRVTVADPSGVPQAGVAVTFSITGSDRGKKNMSFVRNPCLSAAAAWSAMQGSGSDYSITLVTDVNGTIALDGGANGANTTCGGQLMGYHGTWGYLRIGDEVKPEWLTLMATASGYGTQSLATRLVTPTSGGFERYYWPGLLPTTTSGVCPAPTAV</sequence>
<organism evidence="1 3">
    <name type="scientific">Serinibacter salmoneus</name>
    <dbReference type="NCBI Taxonomy" id="556530"/>
    <lineage>
        <taxon>Bacteria</taxon>
        <taxon>Bacillati</taxon>
        <taxon>Actinomycetota</taxon>
        <taxon>Actinomycetes</taxon>
        <taxon>Micrococcales</taxon>
        <taxon>Beutenbergiaceae</taxon>
        <taxon>Serinibacter</taxon>
    </lineage>
</organism>
<dbReference type="EMBL" id="PDJD01000001">
    <property type="protein sequence ID" value="PFG18469.1"/>
    <property type="molecule type" value="Genomic_DNA"/>
</dbReference>
<gene>
    <name evidence="1" type="ORF">ATL40_0005</name>
    <name evidence="2" type="ORF">ATL40_2952</name>
</gene>
<accession>A0A2A9CY17</accession>
<keyword evidence="3" id="KW-1185">Reference proteome</keyword>
<dbReference type="AlphaFoldDB" id="A0A2A9CY17"/>
<evidence type="ECO:0000313" key="3">
    <source>
        <dbReference type="Proteomes" id="UP000224915"/>
    </source>
</evidence>
<evidence type="ECO:0000313" key="1">
    <source>
        <dbReference type="EMBL" id="PFG18469.1"/>
    </source>
</evidence>
<name>A0A2A9CY17_9MICO</name>
<evidence type="ECO:0000313" key="2">
    <source>
        <dbReference type="EMBL" id="PFG21325.1"/>
    </source>
</evidence>
<dbReference type="Proteomes" id="UP000224915">
    <property type="component" value="Unassembled WGS sequence"/>
</dbReference>